<keyword evidence="1" id="KW-0053">Apoptosis</keyword>
<dbReference type="GO" id="GO:0017124">
    <property type="term" value="F:SH3 domain binding"/>
    <property type="evidence" value="ECO:0007669"/>
    <property type="project" value="UniProtKB-KW"/>
</dbReference>
<dbReference type="InterPro" id="IPR024574">
    <property type="entry name" value="ELMO_ARM"/>
</dbReference>
<dbReference type="GeneTree" id="ENSGT00940000159455"/>
<dbReference type="Ensembl" id="ENSLLET00000044736.1">
    <property type="protein sequence ID" value="ENSLLEP00000043024.1"/>
    <property type="gene ID" value="ENSLLEG00000027248.1"/>
</dbReference>
<dbReference type="Pfam" id="PF04727">
    <property type="entry name" value="ELMO_CED12"/>
    <property type="match status" value="1"/>
</dbReference>
<dbReference type="InterPro" id="IPR001849">
    <property type="entry name" value="PH_domain"/>
</dbReference>
<evidence type="ECO:0000259" key="5">
    <source>
        <dbReference type="PROSITE" id="PS51335"/>
    </source>
</evidence>
<comment type="function">
    <text evidence="4">Involved in cytoskeletal rearrangements required for phagocytosis of apoptotic cells and cell motility. Acts in association with DOCK1 and CRK. Was initially proposed to be required in complex with DOCK1 to activate Rac Rho small GTPases. May enhance the guanine nucleotide exchange factor (GEF) activity of DOCK1.</text>
</comment>
<dbReference type="InterPro" id="IPR011993">
    <property type="entry name" value="PH-like_dom_sf"/>
</dbReference>
<dbReference type="AlphaFoldDB" id="A0A8C5QYF0"/>
<dbReference type="Proteomes" id="UP000694569">
    <property type="component" value="Unplaced"/>
</dbReference>
<dbReference type="SUPFAM" id="SSF48371">
    <property type="entry name" value="ARM repeat"/>
    <property type="match status" value="1"/>
</dbReference>
<keyword evidence="2" id="KW-0581">Phagocytosis</keyword>
<dbReference type="Gene3D" id="1.25.10.10">
    <property type="entry name" value="Leucine-rich Repeat Variant"/>
    <property type="match status" value="1"/>
</dbReference>
<sequence length="717" mass="82620">MEPSKNIVKIAIQMMGAYPQLIELNQSKPLSSVLKDVCDTWNITNPEHYTLQYVDGHQEYITELNRMEIKNGSILRLTTSPDKEASSLCNGAQSSNVDVKAESLKKLSTLSRDVTFAQEFISRDGLSILSRIVEEEQEQGDVMSHTLKALLELMEHGVVSWETFSQPFIHKIVTFVSMNQTVTLIKPLALAILESVVQSNSNLGDVVRQGVTLERLLSLLQMPNQEMQVKVMALIVALLQRVGDQEREQMLDYLWKKNMRQFIHKHIIHGWSALGDEMTHYLYVLQCLSLGLLETRMRSPMDPNDPTQRQHLQSLRLTAFPSEGEDNAHLPSDRRHSLYAQEFRKLGFHNNGSPWKDLYLTPPGLLALDNMVYFSTRWPSAYSRFVLENSSREDKHACPFARSSIHLSLIVCDILKVGEPALETGQSFLALFYSQDHCMQELFSVCIQLLNKTWKEMRATQEDFDKVMNVVKEQISRTLAFAHTSLEFFRTKIFSLNYSEILKLRQAERLIQDEALSPPVMELRQQLQPELVNLITQQRLHYLCEGSKFRKISSRRRQDKLWFCRLSPNHKVLHYGDIEENIETPPIEMLLEKIPVADIKHVLTGKDCPHMKEKGSGKQHKDIMERAFSICYDVDSFLNFISPTHNDFCFWLDGLNALLGREMTSDRKRSDLDILLNAELKLRLLDLENIPIPEHPPSIPPRPLNYNYCYQFTSTEA</sequence>
<evidence type="ECO:0000256" key="3">
    <source>
        <dbReference type="ARBA" id="ARBA00023036"/>
    </source>
</evidence>
<evidence type="ECO:0000313" key="6">
    <source>
        <dbReference type="Ensembl" id="ENSLLEP00000043024.1"/>
    </source>
</evidence>
<dbReference type="GO" id="GO:0006915">
    <property type="term" value="P:apoptotic process"/>
    <property type="evidence" value="ECO:0007669"/>
    <property type="project" value="UniProtKB-KW"/>
</dbReference>
<dbReference type="PANTHER" id="PTHR12771:SF16">
    <property type="entry name" value="ENGULFMENT AND CELL MOTILITY PROTEIN 3"/>
    <property type="match status" value="1"/>
</dbReference>
<dbReference type="InterPro" id="IPR016024">
    <property type="entry name" value="ARM-type_fold"/>
</dbReference>
<dbReference type="PANTHER" id="PTHR12771">
    <property type="entry name" value="ENGULFMENT AND CELL MOTILITY"/>
    <property type="match status" value="1"/>
</dbReference>
<dbReference type="CDD" id="cd13359">
    <property type="entry name" value="PH_ELMO1_CED-12"/>
    <property type="match status" value="1"/>
</dbReference>
<proteinExistence type="predicted"/>
<dbReference type="InterPro" id="IPR006816">
    <property type="entry name" value="ELMO_dom"/>
</dbReference>
<accession>A0A8C5QYF0</accession>
<dbReference type="GO" id="GO:0007015">
    <property type="term" value="P:actin filament organization"/>
    <property type="evidence" value="ECO:0007669"/>
    <property type="project" value="TreeGrafter"/>
</dbReference>
<keyword evidence="3" id="KW-0729">SH3-binding</keyword>
<dbReference type="Pfam" id="PF16457">
    <property type="entry name" value="PH_12"/>
    <property type="match status" value="1"/>
</dbReference>
<evidence type="ECO:0000256" key="1">
    <source>
        <dbReference type="ARBA" id="ARBA00022703"/>
    </source>
</evidence>
<dbReference type="Gene3D" id="2.30.29.30">
    <property type="entry name" value="Pleckstrin-homology domain (PH domain)/Phosphotyrosine-binding domain (PTB)"/>
    <property type="match status" value="1"/>
</dbReference>
<reference evidence="6" key="1">
    <citation type="submission" date="2025-08" db="UniProtKB">
        <authorList>
            <consortium name="Ensembl"/>
        </authorList>
    </citation>
    <scope>IDENTIFICATION</scope>
</reference>
<protein>
    <recommendedName>
        <fullName evidence="5">ELMO domain-containing protein</fullName>
    </recommendedName>
</protein>
<dbReference type="GO" id="GO:0048870">
    <property type="term" value="P:cell motility"/>
    <property type="evidence" value="ECO:0007669"/>
    <property type="project" value="TreeGrafter"/>
</dbReference>
<dbReference type="SUPFAM" id="SSF50729">
    <property type="entry name" value="PH domain-like"/>
    <property type="match status" value="1"/>
</dbReference>
<dbReference type="InterPro" id="IPR050868">
    <property type="entry name" value="ELMO_domain-containing"/>
</dbReference>
<dbReference type="FunFam" id="2.30.29.30:FF:000053">
    <property type="entry name" value="Engulfment and cell motility protein 1"/>
    <property type="match status" value="1"/>
</dbReference>
<organism evidence="6 7">
    <name type="scientific">Leptobrachium leishanense</name>
    <name type="common">Leishan spiny toad</name>
    <dbReference type="NCBI Taxonomy" id="445787"/>
    <lineage>
        <taxon>Eukaryota</taxon>
        <taxon>Metazoa</taxon>
        <taxon>Chordata</taxon>
        <taxon>Craniata</taxon>
        <taxon>Vertebrata</taxon>
        <taxon>Euteleostomi</taxon>
        <taxon>Amphibia</taxon>
        <taxon>Batrachia</taxon>
        <taxon>Anura</taxon>
        <taxon>Pelobatoidea</taxon>
        <taxon>Megophryidae</taxon>
        <taxon>Leptobrachium</taxon>
    </lineage>
</organism>
<dbReference type="GO" id="GO:0006909">
    <property type="term" value="P:phagocytosis"/>
    <property type="evidence" value="ECO:0007669"/>
    <property type="project" value="UniProtKB-KW"/>
</dbReference>
<evidence type="ECO:0000256" key="2">
    <source>
        <dbReference type="ARBA" id="ARBA00022907"/>
    </source>
</evidence>
<dbReference type="InterPro" id="IPR011989">
    <property type="entry name" value="ARM-like"/>
</dbReference>
<reference evidence="6" key="2">
    <citation type="submission" date="2025-09" db="UniProtKB">
        <authorList>
            <consortium name="Ensembl"/>
        </authorList>
    </citation>
    <scope>IDENTIFICATION</scope>
</reference>
<name>A0A8C5QYF0_9ANUR</name>
<dbReference type="PROSITE" id="PS51335">
    <property type="entry name" value="ELMO"/>
    <property type="match status" value="1"/>
</dbReference>
<evidence type="ECO:0000313" key="7">
    <source>
        <dbReference type="Proteomes" id="UP000694569"/>
    </source>
</evidence>
<keyword evidence="7" id="KW-1185">Reference proteome</keyword>
<dbReference type="Gene3D" id="6.10.250.810">
    <property type="match status" value="1"/>
</dbReference>
<feature type="domain" description="ELMO" evidence="5">
    <location>
        <begin position="307"/>
        <end position="479"/>
    </location>
</feature>
<dbReference type="Pfam" id="PF11841">
    <property type="entry name" value="ELMO_ARM"/>
    <property type="match status" value="1"/>
</dbReference>
<evidence type="ECO:0000256" key="4">
    <source>
        <dbReference type="ARBA" id="ARBA00024863"/>
    </source>
</evidence>